<keyword evidence="1" id="KW-0808">Transferase</keyword>
<evidence type="ECO:0000313" key="2">
    <source>
        <dbReference type="Proteomes" id="UP000317572"/>
    </source>
</evidence>
<proteinExistence type="predicted"/>
<dbReference type="SUPFAM" id="SSF53448">
    <property type="entry name" value="Nucleotide-diphospho-sugar transferases"/>
    <property type="match status" value="1"/>
</dbReference>
<reference evidence="1 2" key="1">
    <citation type="submission" date="2018-11" db="EMBL/GenBank/DDBJ databases">
        <title>The first complete genome of Serratia liquefaciens isolated from metalophyte plant revel distinctness adaptive mechanisms in an extreme habitat.</title>
        <authorList>
            <person name="Caneschi W.L."/>
            <person name="Sanchez A.B."/>
            <person name="Felestrino E.B."/>
            <person name="Assis R.A.B."/>
            <person name="Lemes C.G.C."/>
            <person name="Cordeiro I.F."/>
            <person name="Fonseca N.P."/>
            <person name="Villa M."/>
            <person name="Vieira I.T."/>
            <person name="Moraes L.A."/>
            <person name="Kamino L.H.Y."/>
            <person name="do Carmo F."/>
            <person name="Garcia C.M."/>
            <person name="Almeida N.F."/>
            <person name="Silva R.S."/>
            <person name="Ferro J.A."/>
            <person name="Ferro M.I.T."/>
            <person name="Varani A.M."/>
            <person name="Ferreira R.M."/>
            <person name="dos Santos V.L."/>
            <person name="Silva U.C."/>
            <person name="Setubal J.C."/>
            <person name="Moreira L.M."/>
        </authorList>
    </citation>
    <scope>NUCLEOTIDE SEQUENCE [LARGE SCALE GENOMIC DNA]</scope>
    <source>
        <strain evidence="1 2">FG3</strain>
    </source>
</reference>
<dbReference type="RefSeq" id="WP_142815612.1">
    <property type="nucleotide sequence ID" value="NZ_CBCPIK010000009.1"/>
</dbReference>
<accession>A0A515CXY8</accession>
<organism evidence="1 2">
    <name type="scientific">Serratia liquefaciens</name>
    <dbReference type="NCBI Taxonomy" id="614"/>
    <lineage>
        <taxon>Bacteria</taxon>
        <taxon>Pseudomonadati</taxon>
        <taxon>Pseudomonadota</taxon>
        <taxon>Gammaproteobacteria</taxon>
        <taxon>Enterobacterales</taxon>
        <taxon>Yersiniaceae</taxon>
        <taxon>Serratia</taxon>
    </lineage>
</organism>
<protein>
    <submittedName>
        <fullName evidence="1">Glycosyltransferase family 2 protein</fullName>
    </submittedName>
</protein>
<dbReference type="EMBL" id="CP033893">
    <property type="protein sequence ID" value="QDL33028.1"/>
    <property type="molecule type" value="Genomic_DNA"/>
</dbReference>
<dbReference type="Proteomes" id="UP000317572">
    <property type="component" value="Chromosome"/>
</dbReference>
<dbReference type="CDD" id="cd00761">
    <property type="entry name" value="Glyco_tranf_GTA_type"/>
    <property type="match status" value="1"/>
</dbReference>
<dbReference type="Gene3D" id="3.90.550.10">
    <property type="entry name" value="Spore Coat Polysaccharide Biosynthesis Protein SpsA, Chain A"/>
    <property type="match status" value="1"/>
</dbReference>
<dbReference type="GO" id="GO:0016740">
    <property type="term" value="F:transferase activity"/>
    <property type="evidence" value="ECO:0007669"/>
    <property type="project" value="UniProtKB-KW"/>
</dbReference>
<gene>
    <name evidence="1" type="ORF">EGO53_15010</name>
</gene>
<dbReference type="AlphaFoldDB" id="A0A515CXY8"/>
<sequence length="293" mass="33953">MIKLLKFFLKPVKKKFLDTILHLRCNRLNLLNLQSKVSLPVEGNGIVVSLTTYGKRFDSVYLTIESIFRGEVLPSRVILWLDEEKAFNNIPVELERLKARGLEIKITENLGPHKKYYPYVECEDTKVTLVTADDDIIYPKYWLKKLISVHEQNPEVVVCFRAHSMVFNENGMLKPYDDWGKCNTTDASFLNFATGCSGVLYPAFYLDILKKEGRGYLNKCPRADDVWLHAQAVNNNIKIRQVFKRQKMFSMLPDTQDSALVNTNVGNNGNDLQIQRTYSQESIKKLYENFLRR</sequence>
<name>A0A515CXY8_SERLI</name>
<evidence type="ECO:0000313" key="1">
    <source>
        <dbReference type="EMBL" id="QDL33028.1"/>
    </source>
</evidence>
<dbReference type="InterPro" id="IPR029044">
    <property type="entry name" value="Nucleotide-diphossugar_trans"/>
</dbReference>